<feature type="transmembrane region" description="Helical" evidence="6">
    <location>
        <begin position="195"/>
        <end position="220"/>
    </location>
</feature>
<feature type="non-terminal residue" evidence="8">
    <location>
        <position position="1"/>
    </location>
</feature>
<dbReference type="Proteomes" id="UP000799776">
    <property type="component" value="Unassembled WGS sequence"/>
</dbReference>
<dbReference type="Pfam" id="PF20684">
    <property type="entry name" value="Fung_rhodopsin"/>
    <property type="match status" value="1"/>
</dbReference>
<evidence type="ECO:0000256" key="5">
    <source>
        <dbReference type="ARBA" id="ARBA00038359"/>
    </source>
</evidence>
<proteinExistence type="inferred from homology"/>
<dbReference type="OrthoDB" id="444631at2759"/>
<evidence type="ECO:0000256" key="3">
    <source>
        <dbReference type="ARBA" id="ARBA00022989"/>
    </source>
</evidence>
<evidence type="ECO:0000256" key="1">
    <source>
        <dbReference type="ARBA" id="ARBA00004141"/>
    </source>
</evidence>
<organism evidence="8 9">
    <name type="scientific">Saccharata proteae CBS 121410</name>
    <dbReference type="NCBI Taxonomy" id="1314787"/>
    <lineage>
        <taxon>Eukaryota</taxon>
        <taxon>Fungi</taxon>
        <taxon>Dikarya</taxon>
        <taxon>Ascomycota</taxon>
        <taxon>Pezizomycotina</taxon>
        <taxon>Dothideomycetes</taxon>
        <taxon>Dothideomycetes incertae sedis</taxon>
        <taxon>Botryosphaeriales</taxon>
        <taxon>Saccharataceae</taxon>
        <taxon>Saccharata</taxon>
    </lineage>
</organism>
<keyword evidence="3 6" id="KW-1133">Transmembrane helix</keyword>
<evidence type="ECO:0000259" key="7">
    <source>
        <dbReference type="Pfam" id="PF20684"/>
    </source>
</evidence>
<comment type="subcellular location">
    <subcellularLocation>
        <location evidence="1">Membrane</location>
        <topology evidence="1">Multi-pass membrane protein</topology>
    </subcellularLocation>
</comment>
<reference evidence="8" key="1">
    <citation type="journal article" date="2020" name="Stud. Mycol.">
        <title>101 Dothideomycetes genomes: a test case for predicting lifestyles and emergence of pathogens.</title>
        <authorList>
            <person name="Haridas S."/>
            <person name="Albert R."/>
            <person name="Binder M."/>
            <person name="Bloem J."/>
            <person name="Labutti K."/>
            <person name="Salamov A."/>
            <person name="Andreopoulos B."/>
            <person name="Baker S."/>
            <person name="Barry K."/>
            <person name="Bills G."/>
            <person name="Bluhm B."/>
            <person name="Cannon C."/>
            <person name="Castanera R."/>
            <person name="Culley D."/>
            <person name="Daum C."/>
            <person name="Ezra D."/>
            <person name="Gonzalez J."/>
            <person name="Henrissat B."/>
            <person name="Kuo A."/>
            <person name="Liang C."/>
            <person name="Lipzen A."/>
            <person name="Lutzoni F."/>
            <person name="Magnuson J."/>
            <person name="Mondo S."/>
            <person name="Nolan M."/>
            <person name="Ohm R."/>
            <person name="Pangilinan J."/>
            <person name="Park H.-J."/>
            <person name="Ramirez L."/>
            <person name="Alfaro M."/>
            <person name="Sun H."/>
            <person name="Tritt A."/>
            <person name="Yoshinaga Y."/>
            <person name="Zwiers L.-H."/>
            <person name="Turgeon B."/>
            <person name="Goodwin S."/>
            <person name="Spatafora J."/>
            <person name="Crous P."/>
            <person name="Grigoriev I."/>
        </authorList>
    </citation>
    <scope>NUCLEOTIDE SEQUENCE</scope>
    <source>
        <strain evidence="8">CBS 121410</strain>
    </source>
</reference>
<evidence type="ECO:0000256" key="6">
    <source>
        <dbReference type="SAM" id="Phobius"/>
    </source>
</evidence>
<comment type="caution">
    <text evidence="8">The sequence shown here is derived from an EMBL/GenBank/DDBJ whole genome shotgun (WGS) entry which is preliminary data.</text>
</comment>
<feature type="domain" description="Rhodopsin" evidence="7">
    <location>
        <begin position="21"/>
        <end position="257"/>
    </location>
</feature>
<comment type="similarity">
    <text evidence="5">Belongs to the SAT4 family.</text>
</comment>
<keyword evidence="9" id="KW-1185">Reference proteome</keyword>
<protein>
    <recommendedName>
        <fullName evidence="7">Rhodopsin domain-containing protein</fullName>
    </recommendedName>
</protein>
<evidence type="ECO:0000256" key="2">
    <source>
        <dbReference type="ARBA" id="ARBA00022692"/>
    </source>
</evidence>
<feature type="transmembrane region" description="Helical" evidence="6">
    <location>
        <begin position="232"/>
        <end position="252"/>
    </location>
</feature>
<feature type="non-terminal residue" evidence="8">
    <location>
        <position position="263"/>
    </location>
</feature>
<feature type="transmembrane region" description="Helical" evidence="6">
    <location>
        <begin position="6"/>
        <end position="25"/>
    </location>
</feature>
<dbReference type="GO" id="GO:0016020">
    <property type="term" value="C:membrane"/>
    <property type="evidence" value="ECO:0007669"/>
    <property type="project" value="UniProtKB-SubCell"/>
</dbReference>
<feature type="transmembrane region" description="Helical" evidence="6">
    <location>
        <begin position="116"/>
        <end position="139"/>
    </location>
</feature>
<feature type="transmembrane region" description="Helical" evidence="6">
    <location>
        <begin position="37"/>
        <end position="56"/>
    </location>
</feature>
<dbReference type="InterPro" id="IPR049326">
    <property type="entry name" value="Rhodopsin_dom_fungi"/>
</dbReference>
<keyword evidence="2 6" id="KW-0812">Transmembrane</keyword>
<accession>A0A9P4HXG9</accession>
<keyword evidence="4 6" id="KW-0472">Membrane</keyword>
<sequence>GWQALAPAIVFTSIASLVVILRWYTKARLTRRTAWEDFMIGVSLALSIAMTGVIAAEANIGLNWSEFRKEKHAIKTMAKLVLSSNILYQFLINTTKASIIIQYLRLFSQKLMRRACFVVLFIVTGAACWGVFGGIFLCSPVHKYWDPKTPGHCTDAETYWLSTAGVGIIMDFVIWLLPMPLIGHLRLPLKQKISVIAVFALGGFVCIVSVLRLALVHMWAMKGDLNHSGLAAILWSTIEANVGIICASLMSLKPLLVKLFPSL</sequence>
<evidence type="ECO:0000313" key="9">
    <source>
        <dbReference type="Proteomes" id="UP000799776"/>
    </source>
</evidence>
<feature type="transmembrane region" description="Helical" evidence="6">
    <location>
        <begin position="86"/>
        <end position="104"/>
    </location>
</feature>
<dbReference type="PANTHER" id="PTHR33048">
    <property type="entry name" value="PTH11-LIKE INTEGRAL MEMBRANE PROTEIN (AFU_ORTHOLOGUE AFUA_5G11245)"/>
    <property type="match status" value="1"/>
</dbReference>
<dbReference type="EMBL" id="ML978712">
    <property type="protein sequence ID" value="KAF2091040.1"/>
    <property type="molecule type" value="Genomic_DNA"/>
</dbReference>
<feature type="transmembrane region" description="Helical" evidence="6">
    <location>
        <begin position="159"/>
        <end position="183"/>
    </location>
</feature>
<dbReference type="AlphaFoldDB" id="A0A9P4HXG9"/>
<evidence type="ECO:0000313" key="8">
    <source>
        <dbReference type="EMBL" id="KAF2091040.1"/>
    </source>
</evidence>
<gene>
    <name evidence="8" type="ORF">K490DRAFT_17157</name>
</gene>
<evidence type="ECO:0000256" key="4">
    <source>
        <dbReference type="ARBA" id="ARBA00023136"/>
    </source>
</evidence>
<dbReference type="InterPro" id="IPR052337">
    <property type="entry name" value="SAT4-like"/>
</dbReference>
<dbReference type="PANTHER" id="PTHR33048:SF47">
    <property type="entry name" value="INTEGRAL MEMBRANE PROTEIN-RELATED"/>
    <property type="match status" value="1"/>
</dbReference>
<name>A0A9P4HXG9_9PEZI</name>